<name>A0AAV1I6Y0_9CHLO</name>
<gene>
    <name evidence="6" type="ORF">CVIRNUC_006002</name>
</gene>
<dbReference type="PANTHER" id="PTHR10858:SF23">
    <property type="entry name" value="DEOXYRIBONUCLEASE II"/>
    <property type="match status" value="1"/>
</dbReference>
<evidence type="ECO:0000256" key="2">
    <source>
        <dbReference type="ARBA" id="ARBA00022801"/>
    </source>
</evidence>
<keyword evidence="2" id="KW-0378">Hydrolase</keyword>
<evidence type="ECO:0000313" key="7">
    <source>
        <dbReference type="Proteomes" id="UP001314263"/>
    </source>
</evidence>
<feature type="region of interest" description="Disordered" evidence="4">
    <location>
        <begin position="357"/>
        <end position="389"/>
    </location>
</feature>
<evidence type="ECO:0000256" key="4">
    <source>
        <dbReference type="SAM" id="MobiDB-lite"/>
    </source>
</evidence>
<organism evidence="6 7">
    <name type="scientific">Coccomyxa viridis</name>
    <dbReference type="NCBI Taxonomy" id="1274662"/>
    <lineage>
        <taxon>Eukaryota</taxon>
        <taxon>Viridiplantae</taxon>
        <taxon>Chlorophyta</taxon>
        <taxon>core chlorophytes</taxon>
        <taxon>Trebouxiophyceae</taxon>
        <taxon>Trebouxiophyceae incertae sedis</taxon>
        <taxon>Coccomyxaceae</taxon>
        <taxon>Coccomyxa</taxon>
    </lineage>
</organism>
<feature type="chain" id="PRO_5043426916" evidence="5">
    <location>
        <begin position="22"/>
        <end position="757"/>
    </location>
</feature>
<proteinExistence type="inferred from homology"/>
<sequence length="757" mass="81820">MARWRFISACCVVTAPSLCLGNIFQDAVQDVRSWAKHELAVLAHLSVPRSGGHGPLCLNAEGRHVDWWVAIKPPGSSDLLYLDSQQAEADLTKWRFRPLSIDRDPVQKTLQQLSSNTGQYGHVMYSDEPPPTDGIPVPDDPDAVLTQGKGALGLGSSQGFWITHSLPSFPLLPGSSQSQSQEFPRRAQPYAHSLLCVSAAAEQLRSLAGTLRANSYNIYSSALPRDTGTWSAESLAAAYEMLLDEPEGGAAEADVVMNEITSIEGERFVVLGKNGSRSGVDGVDGILGSFFGAPMLKTSQFCPEPHAGSASGFPTLRARELRAPGSGVAWNASVERSHWQISLREGLAPLACQDDLLRPDHESSDTTHLPSQPPWNTGSALPLQADRQTPSSVEQPALFAGGPSANGVHTAAEQPLWSRTMINPFVSASRRLLTRKDYWQTTTESPGRTLSEFITHGTEDFRRPLRALAAQLAHRLLGSRHMTASLSMRRSMLSMDGKPQPSRKVLTWLRESMGSLMAVLGVDQPTGAKQALYQPQDDSYASAAADIMRSRDPASASEDAIDVAGTRLLMQQGIEEGLEMELRLTGASSVLPEQAQQLPEGAGRMGDMSIVEENCLGRVSVLEQLKCRARSLQQEADSVRGEIDRLEVAAAAESAQEYMQSYVIASTPSTAWMYGEASDMDTTEDGKESEVAAAEQSSCGRAEDGGELPEEKHAVCFKDRGRSLAVNGLPGGAVCFAGNVGLWHAFRTLVQQYEYCL</sequence>
<dbReference type="Pfam" id="PF03265">
    <property type="entry name" value="DNase_II"/>
    <property type="match status" value="1"/>
</dbReference>
<evidence type="ECO:0000256" key="3">
    <source>
        <dbReference type="SAM" id="Coils"/>
    </source>
</evidence>
<evidence type="ECO:0000313" key="6">
    <source>
        <dbReference type="EMBL" id="CAK0782807.1"/>
    </source>
</evidence>
<dbReference type="InterPro" id="IPR004947">
    <property type="entry name" value="DNase_II"/>
</dbReference>
<feature type="coiled-coil region" evidence="3">
    <location>
        <begin position="622"/>
        <end position="649"/>
    </location>
</feature>
<keyword evidence="3" id="KW-0175">Coiled coil</keyword>
<feature type="signal peptide" evidence="5">
    <location>
        <begin position="1"/>
        <end position="21"/>
    </location>
</feature>
<evidence type="ECO:0000256" key="1">
    <source>
        <dbReference type="ARBA" id="ARBA00007527"/>
    </source>
</evidence>
<accession>A0AAV1I6Y0</accession>
<keyword evidence="7" id="KW-1185">Reference proteome</keyword>
<dbReference type="EMBL" id="CAUYUE010000007">
    <property type="protein sequence ID" value="CAK0782807.1"/>
    <property type="molecule type" value="Genomic_DNA"/>
</dbReference>
<dbReference type="GO" id="GO:0004531">
    <property type="term" value="F:deoxyribonuclease II activity"/>
    <property type="evidence" value="ECO:0007669"/>
    <property type="project" value="InterPro"/>
</dbReference>
<evidence type="ECO:0000256" key="5">
    <source>
        <dbReference type="SAM" id="SignalP"/>
    </source>
</evidence>
<protein>
    <submittedName>
        <fullName evidence="6">Uncharacterized protein</fullName>
    </submittedName>
</protein>
<keyword evidence="5" id="KW-0732">Signal</keyword>
<reference evidence="6 7" key="1">
    <citation type="submission" date="2023-10" db="EMBL/GenBank/DDBJ databases">
        <authorList>
            <person name="Maclean D."/>
            <person name="Macfadyen A."/>
        </authorList>
    </citation>
    <scope>NUCLEOTIDE SEQUENCE [LARGE SCALE GENOMIC DNA]</scope>
</reference>
<comment type="caution">
    <text evidence="6">The sequence shown here is derived from an EMBL/GenBank/DDBJ whole genome shotgun (WGS) entry which is preliminary data.</text>
</comment>
<dbReference type="Proteomes" id="UP001314263">
    <property type="component" value="Unassembled WGS sequence"/>
</dbReference>
<feature type="compositionally biased region" description="Polar residues" evidence="4">
    <location>
        <begin position="366"/>
        <end position="379"/>
    </location>
</feature>
<comment type="similarity">
    <text evidence="1">Belongs to the DNase II family.</text>
</comment>
<dbReference type="PANTHER" id="PTHR10858">
    <property type="entry name" value="DEOXYRIBONUCLEASE II"/>
    <property type="match status" value="1"/>
</dbReference>
<dbReference type="AlphaFoldDB" id="A0AAV1I6Y0"/>